<dbReference type="SUPFAM" id="SSF53850">
    <property type="entry name" value="Periplasmic binding protein-like II"/>
    <property type="match status" value="1"/>
</dbReference>
<dbReference type="RefSeq" id="WP_052330760.1">
    <property type="nucleotide sequence ID" value="NZ_CYYT01000067.1"/>
</dbReference>
<gene>
    <name evidence="1" type="ORF">ERS852470_01111</name>
</gene>
<protein>
    <submittedName>
        <fullName evidence="1">ABC transporter periplasmic substrate-binding protein</fullName>
    </submittedName>
</protein>
<name>A0A174B9S1_9CLOT</name>
<reference evidence="1 2" key="1">
    <citation type="submission" date="2015-09" db="EMBL/GenBank/DDBJ databases">
        <authorList>
            <consortium name="Pathogen Informatics"/>
        </authorList>
    </citation>
    <scope>NUCLEOTIDE SEQUENCE [LARGE SCALE GENOMIC DNA]</scope>
    <source>
        <strain evidence="1 2">2789STDY5834855</strain>
    </source>
</reference>
<accession>A0A174B9S1</accession>
<organism evidence="1 2">
    <name type="scientific">Clostridium disporicum</name>
    <dbReference type="NCBI Taxonomy" id="84024"/>
    <lineage>
        <taxon>Bacteria</taxon>
        <taxon>Bacillati</taxon>
        <taxon>Bacillota</taxon>
        <taxon>Clostridia</taxon>
        <taxon>Eubacteriales</taxon>
        <taxon>Clostridiaceae</taxon>
        <taxon>Clostridium</taxon>
    </lineage>
</organism>
<evidence type="ECO:0000313" key="1">
    <source>
        <dbReference type="EMBL" id="CUN96385.1"/>
    </source>
</evidence>
<dbReference type="GeneID" id="83013762"/>
<proteinExistence type="predicted"/>
<dbReference type="Gene3D" id="3.40.190.10">
    <property type="entry name" value="Periplasmic binding protein-like II"/>
    <property type="match status" value="1"/>
</dbReference>
<dbReference type="AlphaFoldDB" id="A0A174B9S1"/>
<dbReference type="EMBL" id="CYZV01000010">
    <property type="protein sequence ID" value="CUN96385.1"/>
    <property type="molecule type" value="Genomic_DNA"/>
</dbReference>
<sequence length="64" mass="6866">MDIEFVPRNESGGVYSDKVNVSVISGGLPDVITVDGPNISVYAANNIIQPLSNLSEEEKSIYLP</sequence>
<evidence type="ECO:0000313" key="2">
    <source>
        <dbReference type="Proteomes" id="UP000095558"/>
    </source>
</evidence>
<dbReference type="Proteomes" id="UP000095558">
    <property type="component" value="Unassembled WGS sequence"/>
</dbReference>